<gene>
    <name evidence="2" type="ORF">BCR34DRAFT_571290</name>
</gene>
<dbReference type="OrthoDB" id="41532at2759"/>
<dbReference type="EMBL" id="MCFA01000116">
    <property type="protein sequence ID" value="ORY06515.1"/>
    <property type="molecule type" value="Genomic_DNA"/>
</dbReference>
<comment type="caution">
    <text evidence="2">The sequence shown here is derived from an EMBL/GenBank/DDBJ whole genome shotgun (WGS) entry which is preliminary data.</text>
</comment>
<dbReference type="Proteomes" id="UP000193144">
    <property type="component" value="Unassembled WGS sequence"/>
</dbReference>
<keyword evidence="3" id="KW-1185">Reference proteome</keyword>
<evidence type="ECO:0000313" key="2">
    <source>
        <dbReference type="EMBL" id="ORY06515.1"/>
    </source>
</evidence>
<organism evidence="2 3">
    <name type="scientific">Clohesyomyces aquaticus</name>
    <dbReference type="NCBI Taxonomy" id="1231657"/>
    <lineage>
        <taxon>Eukaryota</taxon>
        <taxon>Fungi</taxon>
        <taxon>Dikarya</taxon>
        <taxon>Ascomycota</taxon>
        <taxon>Pezizomycotina</taxon>
        <taxon>Dothideomycetes</taxon>
        <taxon>Pleosporomycetidae</taxon>
        <taxon>Pleosporales</taxon>
        <taxon>Lindgomycetaceae</taxon>
        <taxon>Clohesyomyces</taxon>
    </lineage>
</organism>
<name>A0A1Y1Z9Q0_9PLEO</name>
<sequence length="209" mass="23079">MVGLGVYLLPERHENAVVWDRMISKQKDLRLQSLQLSPDSFSSTYDREAQFSRSEWKARLQNPKAFTFIAHKNLETPSMDVANATDMVQESWVGMAVLIGPLNSSSISEVLDDEFAKEGVLEFLQFEICGLFVLPDARRAGLGKALIRAAIAHAVHLACEKDVDEVCVGMAVTAGNMNVMGLYKSMGFVVAKGTATETEVQMVLRKTVH</sequence>
<evidence type="ECO:0000313" key="3">
    <source>
        <dbReference type="Proteomes" id="UP000193144"/>
    </source>
</evidence>
<dbReference type="GO" id="GO:0016747">
    <property type="term" value="F:acyltransferase activity, transferring groups other than amino-acyl groups"/>
    <property type="evidence" value="ECO:0007669"/>
    <property type="project" value="InterPro"/>
</dbReference>
<dbReference type="InterPro" id="IPR016181">
    <property type="entry name" value="Acyl_CoA_acyltransferase"/>
</dbReference>
<dbReference type="PROSITE" id="PS51186">
    <property type="entry name" value="GNAT"/>
    <property type="match status" value="1"/>
</dbReference>
<protein>
    <recommendedName>
        <fullName evidence="1">N-acetyltransferase domain-containing protein</fullName>
    </recommendedName>
</protein>
<feature type="domain" description="N-acetyltransferase" evidence="1">
    <location>
        <begin position="69"/>
        <end position="209"/>
    </location>
</feature>
<dbReference type="CDD" id="cd04301">
    <property type="entry name" value="NAT_SF"/>
    <property type="match status" value="1"/>
</dbReference>
<dbReference type="SUPFAM" id="SSF55729">
    <property type="entry name" value="Acyl-CoA N-acyltransferases (Nat)"/>
    <property type="match status" value="1"/>
</dbReference>
<dbReference type="AlphaFoldDB" id="A0A1Y1Z9Q0"/>
<evidence type="ECO:0000259" key="1">
    <source>
        <dbReference type="PROSITE" id="PS51186"/>
    </source>
</evidence>
<dbReference type="Pfam" id="PF00583">
    <property type="entry name" value="Acetyltransf_1"/>
    <property type="match status" value="1"/>
</dbReference>
<reference evidence="2 3" key="1">
    <citation type="submission" date="2016-07" db="EMBL/GenBank/DDBJ databases">
        <title>Pervasive Adenine N6-methylation of Active Genes in Fungi.</title>
        <authorList>
            <consortium name="DOE Joint Genome Institute"/>
            <person name="Mondo S.J."/>
            <person name="Dannebaum R.O."/>
            <person name="Kuo R.C."/>
            <person name="Labutti K."/>
            <person name="Haridas S."/>
            <person name="Kuo A."/>
            <person name="Salamov A."/>
            <person name="Ahrendt S.R."/>
            <person name="Lipzen A."/>
            <person name="Sullivan W."/>
            <person name="Andreopoulos W.B."/>
            <person name="Clum A."/>
            <person name="Lindquist E."/>
            <person name="Daum C."/>
            <person name="Ramamoorthy G.K."/>
            <person name="Gryganskyi A."/>
            <person name="Culley D."/>
            <person name="Magnuson J.K."/>
            <person name="James T.Y."/>
            <person name="O'Malley M.A."/>
            <person name="Stajich J.E."/>
            <person name="Spatafora J.W."/>
            <person name="Visel A."/>
            <person name="Grigoriev I.V."/>
        </authorList>
    </citation>
    <scope>NUCLEOTIDE SEQUENCE [LARGE SCALE GENOMIC DNA]</scope>
    <source>
        <strain evidence="2 3">CBS 115471</strain>
    </source>
</reference>
<dbReference type="Gene3D" id="3.40.630.30">
    <property type="match status" value="1"/>
</dbReference>
<accession>A0A1Y1Z9Q0</accession>
<dbReference type="InterPro" id="IPR000182">
    <property type="entry name" value="GNAT_dom"/>
</dbReference>
<proteinExistence type="predicted"/>